<keyword evidence="2" id="KW-0812">Transmembrane</keyword>
<feature type="compositionally biased region" description="Low complexity" evidence="1">
    <location>
        <begin position="193"/>
        <end position="246"/>
    </location>
</feature>
<dbReference type="PANTHER" id="PTHR16861">
    <property type="entry name" value="GLYCOPROTEIN 38"/>
    <property type="match status" value="1"/>
</dbReference>
<dbReference type="EMBL" id="JBFMKM010000007">
    <property type="protein sequence ID" value="KAL1305375.1"/>
    <property type="molecule type" value="Genomic_DNA"/>
</dbReference>
<proteinExistence type="predicted"/>
<keyword evidence="4" id="KW-1185">Reference proteome</keyword>
<sequence>MGSNALSTITSPMSAIFTPPSSCSLHWTFEPASANSMSGGLLLQDAQFDRPDKPCYPPGFGGWGRAPSFIQVFSPGACPSGYTTAYNNFNIKVTTAVCCPSNFVYTSSIGGVNEDQASAGYYGCTSMYSNVGATTVFAEVDGFSSISDGTATMFARVTGPVTMWAQPITVAFQPPDLSLFSITSTVSNTAASASISSSSSSPMTTTKPSIASSTAISSAASTSPTGSSSSTTSSSSPSSTPPTTTTQPPNPGLSVGAIAGIVISASAVLATIIGAAIYFRSKRNPTTPSSSASNGRKRRTRLGFPDRGYWHQHPDQNESIDKLPRPLYPHHELYYHFHQRHKQPEELDGREWKQLAELPYHGDRLYELPS</sequence>
<evidence type="ECO:0000256" key="1">
    <source>
        <dbReference type="SAM" id="MobiDB-lite"/>
    </source>
</evidence>
<feature type="transmembrane region" description="Helical" evidence="2">
    <location>
        <begin position="253"/>
        <end position="279"/>
    </location>
</feature>
<gene>
    <name evidence="3" type="ORF">AAFC00_002269</name>
</gene>
<organism evidence="3 4">
    <name type="scientific">Neodothiora populina</name>
    <dbReference type="NCBI Taxonomy" id="2781224"/>
    <lineage>
        <taxon>Eukaryota</taxon>
        <taxon>Fungi</taxon>
        <taxon>Dikarya</taxon>
        <taxon>Ascomycota</taxon>
        <taxon>Pezizomycotina</taxon>
        <taxon>Dothideomycetes</taxon>
        <taxon>Dothideomycetidae</taxon>
        <taxon>Dothideales</taxon>
        <taxon>Dothioraceae</taxon>
        <taxon>Neodothiora</taxon>
    </lineage>
</organism>
<evidence type="ECO:0000313" key="3">
    <source>
        <dbReference type="EMBL" id="KAL1305375.1"/>
    </source>
</evidence>
<keyword evidence="2" id="KW-1133">Transmembrane helix</keyword>
<protein>
    <submittedName>
        <fullName evidence="3">Uncharacterized protein</fullName>
    </submittedName>
</protein>
<dbReference type="RefSeq" id="XP_069201648.1">
    <property type="nucleotide sequence ID" value="XM_069347994.1"/>
</dbReference>
<keyword evidence="2" id="KW-0472">Membrane</keyword>
<feature type="region of interest" description="Disordered" evidence="1">
    <location>
        <begin position="193"/>
        <end position="251"/>
    </location>
</feature>
<reference evidence="3 4" key="1">
    <citation type="submission" date="2024-07" db="EMBL/GenBank/DDBJ databases">
        <title>Draft sequence of the Neodothiora populina.</title>
        <authorList>
            <person name="Drown D.D."/>
            <person name="Schuette U.S."/>
            <person name="Buechlein A.B."/>
            <person name="Rusch D.R."/>
            <person name="Winton L.W."/>
            <person name="Adams G.A."/>
        </authorList>
    </citation>
    <scope>NUCLEOTIDE SEQUENCE [LARGE SCALE GENOMIC DNA]</scope>
    <source>
        <strain evidence="3 4">CPC 39397</strain>
    </source>
</reference>
<accession>A0ABR3PH34</accession>
<name>A0ABR3PH34_9PEZI</name>
<dbReference type="GeneID" id="95975971"/>
<evidence type="ECO:0000313" key="4">
    <source>
        <dbReference type="Proteomes" id="UP001562354"/>
    </source>
</evidence>
<dbReference type="PANTHER" id="PTHR16861:SF4">
    <property type="entry name" value="SH3 DOMAIN PROTEIN (AFU_ORTHOLOGUE AFUA_1G13610)"/>
    <property type="match status" value="1"/>
</dbReference>
<evidence type="ECO:0000256" key="2">
    <source>
        <dbReference type="SAM" id="Phobius"/>
    </source>
</evidence>
<comment type="caution">
    <text evidence="3">The sequence shown here is derived from an EMBL/GenBank/DDBJ whole genome shotgun (WGS) entry which is preliminary data.</text>
</comment>
<dbReference type="Proteomes" id="UP001562354">
    <property type="component" value="Unassembled WGS sequence"/>
</dbReference>